<sequence length="99" mass="11332">MRIVKWKKWTKKDSIALSIFAAELILDNYEKEYPNDSRPRDAIKAAKKVLKHDTIKNRSAARSAAESAMSAAESAMSAARYNKIIQKCHNFIMERKFNA</sequence>
<organism evidence="1">
    <name type="scientific">marine sediment metagenome</name>
    <dbReference type="NCBI Taxonomy" id="412755"/>
    <lineage>
        <taxon>unclassified sequences</taxon>
        <taxon>metagenomes</taxon>
        <taxon>ecological metagenomes</taxon>
    </lineage>
</organism>
<evidence type="ECO:0000313" key="1">
    <source>
        <dbReference type="EMBL" id="KKK98132.1"/>
    </source>
</evidence>
<accession>A0A0F8ZWA7</accession>
<protein>
    <submittedName>
        <fullName evidence="1">Uncharacterized protein</fullName>
    </submittedName>
</protein>
<reference evidence="1" key="1">
    <citation type="journal article" date="2015" name="Nature">
        <title>Complex archaea that bridge the gap between prokaryotes and eukaryotes.</title>
        <authorList>
            <person name="Spang A."/>
            <person name="Saw J.H."/>
            <person name="Jorgensen S.L."/>
            <person name="Zaremba-Niedzwiedzka K."/>
            <person name="Martijn J."/>
            <person name="Lind A.E."/>
            <person name="van Eijk R."/>
            <person name="Schleper C."/>
            <person name="Guy L."/>
            <person name="Ettema T.J."/>
        </authorList>
    </citation>
    <scope>NUCLEOTIDE SEQUENCE</scope>
</reference>
<dbReference type="AlphaFoldDB" id="A0A0F8ZWA7"/>
<comment type="caution">
    <text evidence="1">The sequence shown here is derived from an EMBL/GenBank/DDBJ whole genome shotgun (WGS) entry which is preliminary data.</text>
</comment>
<gene>
    <name evidence="1" type="ORF">LCGC14_2645780</name>
</gene>
<proteinExistence type="predicted"/>
<name>A0A0F8ZWA7_9ZZZZ</name>
<dbReference type="EMBL" id="LAZR01045750">
    <property type="protein sequence ID" value="KKK98132.1"/>
    <property type="molecule type" value="Genomic_DNA"/>
</dbReference>